<dbReference type="AlphaFoldDB" id="A0A066YP79"/>
<reference evidence="2 3" key="1">
    <citation type="submission" date="2014-05" db="EMBL/GenBank/DDBJ databases">
        <title>Draft Genome Sequence of Kitasatospora cheerisanensis KCTC 2395.</title>
        <authorList>
            <person name="Nam D.H."/>
        </authorList>
    </citation>
    <scope>NUCLEOTIDE SEQUENCE [LARGE SCALE GENOMIC DNA]</scope>
    <source>
        <strain evidence="2 3">KCTC 2395</strain>
    </source>
</reference>
<sequence>MARVESAQAQQVLAQFARDLARLQARSGNPNGPQLVAASGGGLTTSGISELLKGKRGVFRLPQWDAVRAFVTGCKNHTGRKGFPLEAPLGDLAHWRRLHNELVERLEELEHGPGAAFDGPAPLAPLKRVPPGFTGREADLDALLEVLDPTSDSEHAVVVASVLGMGGMGKTTLGLAAGHLAVRRGLFTGVLFLDLHGYDDSCLDRGQALDTALRALGTAPEEIPPDTDQRAALYCAQLDARTRAGEGVLVLADNASTVDQVHDLIPPDGPHRLLVTSRDDFAPALGARLIDLDVLTPAHAVELLDTALRLTLPKDGRIAADPEGATRIAALCGHLPLALQIAAAQLAADRGLTPDRLADELEVLTERLDLLEDGPRAVRSVLDRSYRRLAPTHAEVFRLLAVNPGPDLSLEAAAAATGIAKPKDVRLRLVALSRASLIRQDPETGRWRMHDLVRAYADELARANPRHSAVGFQRLLVYYSRLVEAAYAHLEPESAVKDRGKYFTGWAHALAAMDAECANLIAAVHAARRAGQHDFVQMIAIPLSPYLHIRRYLEDNLELAEAALASGQAARNRAGEVSAWNNLGRSLRELGRLQEAEQAHREALTGYQAMGYTREAAAVWNNLGIVLRTVGRLDEAEQAHRAALATGDAHGHRTEAGWGNLGLVLEKLGRLKEAEQAQRAALEGCRAARNKWGEASAWHNLGTVLRSAGDLEQAVEAGRRAAALFRELDDRYRLGWACDELADTLLAAGRPPAEVRALREESAVAYRRAGAEEKAAEALAKADTQEQ</sequence>
<dbReference type="PANTHER" id="PTHR47691">
    <property type="entry name" value="REGULATOR-RELATED"/>
    <property type="match status" value="1"/>
</dbReference>
<dbReference type="InterPro" id="IPR011990">
    <property type="entry name" value="TPR-like_helical_dom_sf"/>
</dbReference>
<organism evidence="2 3">
    <name type="scientific">Kitasatospora cheerisanensis KCTC 2395</name>
    <dbReference type="NCBI Taxonomy" id="1348663"/>
    <lineage>
        <taxon>Bacteria</taxon>
        <taxon>Bacillati</taxon>
        <taxon>Actinomycetota</taxon>
        <taxon>Actinomycetes</taxon>
        <taxon>Kitasatosporales</taxon>
        <taxon>Streptomycetaceae</taxon>
        <taxon>Kitasatospora</taxon>
    </lineage>
</organism>
<accession>A0A066YP79</accession>
<feature type="repeat" description="TPR" evidence="1">
    <location>
        <begin position="695"/>
        <end position="728"/>
    </location>
</feature>
<dbReference type="PANTHER" id="PTHR47691:SF3">
    <property type="entry name" value="HTH-TYPE TRANSCRIPTIONAL REGULATOR RV0890C-RELATED"/>
    <property type="match status" value="1"/>
</dbReference>
<comment type="caution">
    <text evidence="2">The sequence shown here is derived from an EMBL/GenBank/DDBJ whole genome shotgun (WGS) entry which is preliminary data.</text>
</comment>
<evidence type="ECO:0000313" key="2">
    <source>
        <dbReference type="EMBL" id="KDN81779.1"/>
    </source>
</evidence>
<dbReference type="Pfam" id="PF13424">
    <property type="entry name" value="TPR_12"/>
    <property type="match status" value="1"/>
</dbReference>
<dbReference type="Gene3D" id="3.40.50.300">
    <property type="entry name" value="P-loop containing nucleotide triphosphate hydrolases"/>
    <property type="match status" value="1"/>
</dbReference>
<dbReference type="InterPro" id="IPR027417">
    <property type="entry name" value="P-loop_NTPase"/>
</dbReference>
<evidence type="ECO:0000256" key="1">
    <source>
        <dbReference type="PROSITE-ProRule" id="PRU00339"/>
    </source>
</evidence>
<dbReference type="Proteomes" id="UP000027178">
    <property type="component" value="Unassembled WGS sequence"/>
</dbReference>
<dbReference type="GO" id="GO:0043531">
    <property type="term" value="F:ADP binding"/>
    <property type="evidence" value="ECO:0007669"/>
    <property type="project" value="InterPro"/>
</dbReference>
<dbReference type="SMART" id="SM00028">
    <property type="entry name" value="TPR"/>
    <property type="match status" value="4"/>
</dbReference>
<protein>
    <submittedName>
        <fullName evidence="2">Uncharacterized protein</fullName>
    </submittedName>
</protein>
<dbReference type="SUPFAM" id="SSF48452">
    <property type="entry name" value="TPR-like"/>
    <property type="match status" value="1"/>
</dbReference>
<dbReference type="eggNOG" id="COG3903">
    <property type="taxonomic scope" value="Bacteria"/>
</dbReference>
<keyword evidence="3" id="KW-1185">Reference proteome</keyword>
<gene>
    <name evidence="2" type="ORF">KCH_64990</name>
</gene>
<dbReference type="HOGENOM" id="CLU_004665_2_1_11"/>
<dbReference type="PROSITE" id="PS50005">
    <property type="entry name" value="TPR"/>
    <property type="match status" value="1"/>
</dbReference>
<dbReference type="PRINTS" id="PR00364">
    <property type="entry name" value="DISEASERSIST"/>
</dbReference>
<dbReference type="Gene3D" id="1.25.40.10">
    <property type="entry name" value="Tetratricopeptide repeat domain"/>
    <property type="match status" value="2"/>
</dbReference>
<evidence type="ECO:0000313" key="3">
    <source>
        <dbReference type="Proteomes" id="UP000027178"/>
    </source>
</evidence>
<proteinExistence type="predicted"/>
<name>A0A066YP79_9ACTN</name>
<dbReference type="PATRIC" id="fig|1348663.4.peg.6288"/>
<dbReference type="SUPFAM" id="SSF52540">
    <property type="entry name" value="P-loop containing nucleoside triphosphate hydrolases"/>
    <property type="match status" value="1"/>
</dbReference>
<keyword evidence="1" id="KW-0802">TPR repeat</keyword>
<dbReference type="OrthoDB" id="3349744at2"/>
<dbReference type="Pfam" id="PF13374">
    <property type="entry name" value="TPR_10"/>
    <property type="match status" value="2"/>
</dbReference>
<dbReference type="EMBL" id="JNBY01000131">
    <property type="protein sequence ID" value="KDN81779.1"/>
    <property type="molecule type" value="Genomic_DNA"/>
</dbReference>
<dbReference type="InterPro" id="IPR019734">
    <property type="entry name" value="TPR_rpt"/>
</dbReference>